<protein>
    <submittedName>
        <fullName evidence="3">Uncharacterized protein</fullName>
    </submittedName>
</protein>
<evidence type="ECO:0000313" key="4">
    <source>
        <dbReference type="Proteomes" id="UP000033647"/>
    </source>
</evidence>
<keyword evidence="2" id="KW-0472">Membrane</keyword>
<dbReference type="OrthoDB" id="5422510at2759"/>
<organism evidence="3 4">
    <name type="scientific">Zymoseptoria brevis</name>
    <dbReference type="NCBI Taxonomy" id="1047168"/>
    <lineage>
        <taxon>Eukaryota</taxon>
        <taxon>Fungi</taxon>
        <taxon>Dikarya</taxon>
        <taxon>Ascomycota</taxon>
        <taxon>Pezizomycotina</taxon>
        <taxon>Dothideomycetes</taxon>
        <taxon>Dothideomycetidae</taxon>
        <taxon>Mycosphaerellales</taxon>
        <taxon>Mycosphaerellaceae</taxon>
        <taxon>Zymoseptoria</taxon>
    </lineage>
</organism>
<proteinExistence type="predicted"/>
<feature type="compositionally biased region" description="Acidic residues" evidence="1">
    <location>
        <begin position="159"/>
        <end position="175"/>
    </location>
</feature>
<name>A0A0F4GT58_9PEZI</name>
<sequence length="458" mass="50391">MASPVSTPPADTDPRLPPRPSATARTAASNNSPANVIRKRFSTDRHASPSPRPPPSPSLRRRSSLISYSSLEDVNDLINPRTNTVRRTNQADNEGTHWHNSPLAFAILPPIAGLFFKDGSTLATDFLLLGLAAIFLNWSIKLPWDWYFSAQAKRQDVEPELEDHDGLSDLEEETAVESASSTGDSPKEPASYKGNKLRSVEKEEAAASLRRQEVLALLATFAFPVLAAYLLHVIRAQLSRPSTGLVSDYNLTIFLLAAEIRPCRQVVRLVTNRTLHLHRTVSGSSSSDETPVPSSVATLNTRLAALEAKISDQGLSPPTSSIAQKAELSDLSSDLRKRYEPRLEGLERAVRRYEKRSATLAMVLDQRLQSLETRLQDALSLAAVAAEHSRSRGITGWVGDMIKWPINVAWDVASSLLGVVDGVYVKVKGGLFGEKGVKGSRERRREKREREVRKAAVR</sequence>
<feature type="compositionally biased region" description="Low complexity" evidence="1">
    <location>
        <begin position="21"/>
        <end position="35"/>
    </location>
</feature>
<feature type="compositionally biased region" description="Basic and acidic residues" evidence="1">
    <location>
        <begin position="448"/>
        <end position="458"/>
    </location>
</feature>
<keyword evidence="2" id="KW-0812">Transmembrane</keyword>
<dbReference type="STRING" id="1047168.A0A0F4GT58"/>
<feature type="transmembrane region" description="Helical" evidence="2">
    <location>
        <begin position="214"/>
        <end position="234"/>
    </location>
</feature>
<dbReference type="PANTHER" id="PTHR42032">
    <property type="entry name" value="YALI0E30679P"/>
    <property type="match status" value="1"/>
</dbReference>
<comment type="caution">
    <text evidence="3">The sequence shown here is derived from an EMBL/GenBank/DDBJ whole genome shotgun (WGS) entry which is preliminary data.</text>
</comment>
<keyword evidence="2" id="KW-1133">Transmembrane helix</keyword>
<evidence type="ECO:0000256" key="1">
    <source>
        <dbReference type="SAM" id="MobiDB-lite"/>
    </source>
</evidence>
<feature type="region of interest" description="Disordered" evidence="1">
    <location>
        <begin position="437"/>
        <end position="458"/>
    </location>
</feature>
<feature type="region of interest" description="Disordered" evidence="1">
    <location>
        <begin position="159"/>
        <end position="197"/>
    </location>
</feature>
<dbReference type="PANTHER" id="PTHR42032:SF1">
    <property type="entry name" value="YALI0E30679P"/>
    <property type="match status" value="1"/>
</dbReference>
<evidence type="ECO:0000313" key="3">
    <source>
        <dbReference type="EMBL" id="KJY00620.1"/>
    </source>
</evidence>
<dbReference type="AlphaFoldDB" id="A0A0F4GT58"/>
<reference evidence="3 4" key="1">
    <citation type="submission" date="2015-03" db="EMBL/GenBank/DDBJ databases">
        <title>RNA-seq based gene annotation and comparative genomics of four Zymoseptoria species reveal species-specific pathogenicity related genes and transposable element activity.</title>
        <authorList>
            <person name="Grandaubert J."/>
            <person name="Bhattacharyya A."/>
            <person name="Stukenbrock E.H."/>
        </authorList>
    </citation>
    <scope>NUCLEOTIDE SEQUENCE [LARGE SCALE GENOMIC DNA]</scope>
    <source>
        <strain evidence="3 4">Zb18110</strain>
    </source>
</reference>
<feature type="transmembrane region" description="Helical" evidence="2">
    <location>
        <begin position="122"/>
        <end position="140"/>
    </location>
</feature>
<evidence type="ECO:0000256" key="2">
    <source>
        <dbReference type="SAM" id="Phobius"/>
    </source>
</evidence>
<keyword evidence="4" id="KW-1185">Reference proteome</keyword>
<gene>
    <name evidence="3" type="ORF">TI39_contig321g00026</name>
</gene>
<dbReference type="Proteomes" id="UP000033647">
    <property type="component" value="Unassembled WGS sequence"/>
</dbReference>
<dbReference type="EMBL" id="LAFY01000313">
    <property type="protein sequence ID" value="KJY00620.1"/>
    <property type="molecule type" value="Genomic_DNA"/>
</dbReference>
<accession>A0A0F4GT58</accession>
<feature type="region of interest" description="Disordered" evidence="1">
    <location>
        <begin position="1"/>
        <end position="62"/>
    </location>
</feature>